<keyword evidence="2" id="KW-0812">Transmembrane</keyword>
<feature type="transmembrane region" description="Helical" evidence="2">
    <location>
        <begin position="161"/>
        <end position="179"/>
    </location>
</feature>
<keyword evidence="4" id="KW-1185">Reference proteome</keyword>
<dbReference type="SUPFAM" id="SSF54523">
    <property type="entry name" value="Pili subunits"/>
    <property type="match status" value="1"/>
</dbReference>
<dbReference type="Proteomes" id="UP000076962">
    <property type="component" value="Unassembled WGS sequence"/>
</dbReference>
<proteinExistence type="inferred from homology"/>
<accession>A0A176S426</accession>
<dbReference type="InterPro" id="IPR045584">
    <property type="entry name" value="Pilin-like"/>
</dbReference>
<dbReference type="Gene3D" id="3.30.700.10">
    <property type="entry name" value="Glycoprotein, Type 4 Pilin"/>
    <property type="match status" value="1"/>
</dbReference>
<dbReference type="AlphaFoldDB" id="A0A176S426"/>
<evidence type="ECO:0000313" key="3">
    <source>
        <dbReference type="EMBL" id="OAD22687.1"/>
    </source>
</evidence>
<comment type="caution">
    <text evidence="3">The sequence shown here is derived from an EMBL/GenBank/DDBJ whole genome shotgun (WGS) entry which is preliminary data.</text>
</comment>
<dbReference type="EMBL" id="LUTY01000793">
    <property type="protein sequence ID" value="OAD22687.1"/>
    <property type="molecule type" value="Genomic_DNA"/>
</dbReference>
<evidence type="ECO:0000256" key="2">
    <source>
        <dbReference type="SAM" id="Phobius"/>
    </source>
</evidence>
<keyword evidence="2" id="KW-0472">Membrane</keyword>
<protein>
    <submittedName>
        <fullName evidence="3">Fimbrial protein, type IV pilin, PilE</fullName>
    </submittedName>
</protein>
<reference evidence="3 4" key="1">
    <citation type="submission" date="2016-05" db="EMBL/GenBank/DDBJ databases">
        <title>Single-cell genome of chain-forming Candidatus Thiomargarita nelsonii and comparison to other large sulfur-oxidizing bacteria.</title>
        <authorList>
            <person name="Winkel M."/>
            <person name="Salman V."/>
            <person name="Woyke T."/>
            <person name="Schulz-Vogt H."/>
            <person name="Richter M."/>
            <person name="Flood B."/>
            <person name="Bailey J."/>
            <person name="Amann R."/>
            <person name="Mussmann M."/>
        </authorList>
    </citation>
    <scope>NUCLEOTIDE SEQUENCE [LARGE SCALE GENOMIC DNA]</scope>
    <source>
        <strain evidence="3 4">THI036</strain>
    </source>
</reference>
<organism evidence="3 4">
    <name type="scientific">Candidatus Thiomargarita nelsonii</name>
    <dbReference type="NCBI Taxonomy" id="1003181"/>
    <lineage>
        <taxon>Bacteria</taxon>
        <taxon>Pseudomonadati</taxon>
        <taxon>Pseudomonadota</taxon>
        <taxon>Gammaproteobacteria</taxon>
        <taxon>Thiotrichales</taxon>
        <taxon>Thiotrichaceae</taxon>
        <taxon>Thiomargarita</taxon>
    </lineage>
</organism>
<dbReference type="GO" id="GO:0007155">
    <property type="term" value="P:cell adhesion"/>
    <property type="evidence" value="ECO:0007669"/>
    <property type="project" value="InterPro"/>
</dbReference>
<gene>
    <name evidence="3" type="ORF">THIOM_001498</name>
</gene>
<dbReference type="Pfam" id="PF00114">
    <property type="entry name" value="Pilin"/>
    <property type="match status" value="1"/>
</dbReference>
<evidence type="ECO:0000256" key="1">
    <source>
        <dbReference type="ARBA" id="ARBA00005233"/>
    </source>
</evidence>
<name>A0A176S426_9GAMM</name>
<dbReference type="InterPro" id="IPR001082">
    <property type="entry name" value="Pilin"/>
</dbReference>
<keyword evidence="2" id="KW-1133">Transmembrane helix</keyword>
<sequence length="281" mass="32053">MIPTSLAEETQQPESETEAFFLELASKLNTHLYWVEEEGYLIFAQIPQQLFDREQNVEHVQIQQWLKEKQKQDIQSSLFFISTSISDTPRQLYYAYLQSLIMLAELADTKMDLFTLPSALEVNLPKTGTYGMQLDISETRLSLEFTFENNPLEFFLSTDNMVTLAIIGIVAAVAIPAYTDYMKKAKVSEGLQLLTAIKVPAIEFFTVYGRLPNVEEIGVVTSGKYSHNLRLLDTQNGYSIEFQEPAISGKLILLYNAQNQTWICTHDGMDEKYLPSVCRLM</sequence>
<evidence type="ECO:0000313" key="4">
    <source>
        <dbReference type="Proteomes" id="UP000076962"/>
    </source>
</evidence>
<dbReference type="GO" id="GO:0009289">
    <property type="term" value="C:pilus"/>
    <property type="evidence" value="ECO:0007669"/>
    <property type="project" value="InterPro"/>
</dbReference>
<comment type="similarity">
    <text evidence="1">Belongs to the N-Me-Phe pilin family.</text>
</comment>